<dbReference type="PROSITE" id="PS00893">
    <property type="entry name" value="NUDIX_BOX"/>
    <property type="match status" value="1"/>
</dbReference>
<evidence type="ECO:0000256" key="2">
    <source>
        <dbReference type="ARBA" id="ARBA00005582"/>
    </source>
</evidence>
<evidence type="ECO:0000256" key="1">
    <source>
        <dbReference type="ARBA" id="ARBA00001946"/>
    </source>
</evidence>
<evidence type="ECO:0000256" key="4">
    <source>
        <dbReference type="RuleBase" id="RU003476"/>
    </source>
</evidence>
<dbReference type="PANTHER" id="PTHR43046">
    <property type="entry name" value="GDP-MANNOSE MANNOSYL HYDROLASE"/>
    <property type="match status" value="1"/>
</dbReference>
<dbReference type="InterPro" id="IPR020084">
    <property type="entry name" value="NUDIX_hydrolase_CS"/>
</dbReference>
<organism evidence="7 8">
    <name type="scientific">Pseudonocardia endophytica</name>
    <dbReference type="NCBI Taxonomy" id="401976"/>
    <lineage>
        <taxon>Bacteria</taxon>
        <taxon>Bacillati</taxon>
        <taxon>Actinomycetota</taxon>
        <taxon>Actinomycetes</taxon>
        <taxon>Pseudonocardiales</taxon>
        <taxon>Pseudonocardiaceae</taxon>
        <taxon>Pseudonocardia</taxon>
    </lineage>
</organism>
<dbReference type="Pfam" id="PF00293">
    <property type="entry name" value="NUDIX"/>
    <property type="match status" value="1"/>
</dbReference>
<sequence>MDRIHSVAVVGVVVRDDGRVLAARRRDNGRWEPPGGVLESGETFEAGVAREVLEETGVTVAVERLTGVYKNVVRDVVVLAYRCRPVAGDAGPREETSAVAWLTADEARAAMPQAFAARVLDALAGGGGPPASRAHDGSRVIGGAGPPDPPSGEA</sequence>
<gene>
    <name evidence="7" type="ORF">EV378_5246</name>
</gene>
<dbReference type="EMBL" id="SMFZ01000002">
    <property type="protein sequence ID" value="TCK21265.1"/>
    <property type="molecule type" value="Genomic_DNA"/>
</dbReference>
<comment type="similarity">
    <text evidence="2 4">Belongs to the Nudix hydrolase family.</text>
</comment>
<feature type="domain" description="Nudix hydrolase" evidence="6">
    <location>
        <begin position="3"/>
        <end position="125"/>
    </location>
</feature>
<reference evidence="7 8" key="1">
    <citation type="submission" date="2019-03" db="EMBL/GenBank/DDBJ databases">
        <title>Sequencing the genomes of 1000 actinobacteria strains.</title>
        <authorList>
            <person name="Klenk H.-P."/>
        </authorList>
    </citation>
    <scope>NUCLEOTIDE SEQUENCE [LARGE SCALE GENOMIC DNA]</scope>
    <source>
        <strain evidence="7 8">DSM 44969</strain>
    </source>
</reference>
<dbReference type="AlphaFoldDB" id="A0A4R1HL85"/>
<evidence type="ECO:0000256" key="5">
    <source>
        <dbReference type="SAM" id="MobiDB-lite"/>
    </source>
</evidence>
<evidence type="ECO:0000313" key="8">
    <source>
        <dbReference type="Proteomes" id="UP000295560"/>
    </source>
</evidence>
<dbReference type="GO" id="GO:0016787">
    <property type="term" value="F:hydrolase activity"/>
    <property type="evidence" value="ECO:0007669"/>
    <property type="project" value="UniProtKB-KW"/>
</dbReference>
<dbReference type="SUPFAM" id="SSF55811">
    <property type="entry name" value="Nudix"/>
    <property type="match status" value="1"/>
</dbReference>
<proteinExistence type="inferred from homology"/>
<dbReference type="PANTHER" id="PTHR43046:SF16">
    <property type="entry name" value="ADP-RIBOSE PYROPHOSPHATASE YJHB-RELATED"/>
    <property type="match status" value="1"/>
</dbReference>
<protein>
    <submittedName>
        <fullName evidence="7">ADP-ribose pyrophosphatase YjhB (NUDIX family)</fullName>
    </submittedName>
</protein>
<feature type="region of interest" description="Disordered" evidence="5">
    <location>
        <begin position="125"/>
        <end position="154"/>
    </location>
</feature>
<comment type="caution">
    <text evidence="7">The sequence shown here is derived from an EMBL/GenBank/DDBJ whole genome shotgun (WGS) entry which is preliminary data.</text>
</comment>
<dbReference type="PROSITE" id="PS51462">
    <property type="entry name" value="NUDIX"/>
    <property type="match status" value="1"/>
</dbReference>
<evidence type="ECO:0000256" key="3">
    <source>
        <dbReference type="ARBA" id="ARBA00022801"/>
    </source>
</evidence>
<dbReference type="Gene3D" id="3.90.79.10">
    <property type="entry name" value="Nucleoside Triphosphate Pyrophosphohydrolase"/>
    <property type="match status" value="1"/>
</dbReference>
<dbReference type="InterPro" id="IPR020476">
    <property type="entry name" value="Nudix_hydrolase"/>
</dbReference>
<accession>A0A4R1HL85</accession>
<evidence type="ECO:0000313" key="7">
    <source>
        <dbReference type="EMBL" id="TCK21265.1"/>
    </source>
</evidence>
<comment type="cofactor">
    <cofactor evidence="1">
        <name>Mg(2+)</name>
        <dbReference type="ChEBI" id="CHEBI:18420"/>
    </cofactor>
</comment>
<dbReference type="RefSeq" id="WP_132430033.1">
    <property type="nucleotide sequence ID" value="NZ_SMFZ01000002.1"/>
</dbReference>
<keyword evidence="3 4" id="KW-0378">Hydrolase</keyword>
<dbReference type="InterPro" id="IPR015797">
    <property type="entry name" value="NUDIX_hydrolase-like_dom_sf"/>
</dbReference>
<keyword evidence="8" id="KW-1185">Reference proteome</keyword>
<name>A0A4R1HL85_PSEEN</name>
<dbReference type="InterPro" id="IPR000086">
    <property type="entry name" value="NUDIX_hydrolase_dom"/>
</dbReference>
<dbReference type="OrthoDB" id="9814308at2"/>
<evidence type="ECO:0000259" key="6">
    <source>
        <dbReference type="PROSITE" id="PS51462"/>
    </source>
</evidence>
<dbReference type="PRINTS" id="PR00502">
    <property type="entry name" value="NUDIXFAMILY"/>
</dbReference>
<dbReference type="Proteomes" id="UP000295560">
    <property type="component" value="Unassembled WGS sequence"/>
</dbReference>